<feature type="region of interest" description="Disordered" evidence="1">
    <location>
        <begin position="1"/>
        <end position="30"/>
    </location>
</feature>
<dbReference type="AlphaFoldDB" id="A0A1V4J8T6"/>
<evidence type="ECO:0000313" key="3">
    <source>
        <dbReference type="Proteomes" id="UP000190648"/>
    </source>
</evidence>
<keyword evidence="3" id="KW-1185">Reference proteome</keyword>
<evidence type="ECO:0000313" key="2">
    <source>
        <dbReference type="EMBL" id="OPJ68742.1"/>
    </source>
</evidence>
<accession>A0A1V4J8T6</accession>
<sequence length="99" mass="10256">MPASSKTNPPLAEVDTISDNSSTSGITVKKGKKLQLQLKRGVRINERNSSADTNISEEGGAGGTPGAGAEIPLEPMVKTMLGLAVTLVEVNGKVQRTPI</sequence>
<comment type="caution">
    <text evidence="2">The sequence shown here is derived from an EMBL/GenBank/DDBJ whole genome shotgun (WGS) entry which is preliminary data.</text>
</comment>
<feature type="compositionally biased region" description="Polar residues" evidence="1">
    <location>
        <begin position="17"/>
        <end position="26"/>
    </location>
</feature>
<dbReference type="EMBL" id="LSYS01008398">
    <property type="protein sequence ID" value="OPJ68742.1"/>
    <property type="molecule type" value="Genomic_DNA"/>
</dbReference>
<evidence type="ECO:0000256" key="1">
    <source>
        <dbReference type="SAM" id="MobiDB-lite"/>
    </source>
</evidence>
<organism evidence="2 3">
    <name type="scientific">Patagioenas fasciata monilis</name>
    <dbReference type="NCBI Taxonomy" id="372326"/>
    <lineage>
        <taxon>Eukaryota</taxon>
        <taxon>Metazoa</taxon>
        <taxon>Chordata</taxon>
        <taxon>Craniata</taxon>
        <taxon>Vertebrata</taxon>
        <taxon>Euteleostomi</taxon>
        <taxon>Archelosauria</taxon>
        <taxon>Archosauria</taxon>
        <taxon>Dinosauria</taxon>
        <taxon>Saurischia</taxon>
        <taxon>Theropoda</taxon>
        <taxon>Coelurosauria</taxon>
        <taxon>Aves</taxon>
        <taxon>Neognathae</taxon>
        <taxon>Neoaves</taxon>
        <taxon>Columbimorphae</taxon>
        <taxon>Columbiformes</taxon>
        <taxon>Columbidae</taxon>
        <taxon>Patagioenas</taxon>
    </lineage>
</organism>
<name>A0A1V4J8T6_PATFA</name>
<proteinExistence type="predicted"/>
<feature type="compositionally biased region" description="Polar residues" evidence="1">
    <location>
        <begin position="47"/>
        <end position="56"/>
    </location>
</feature>
<gene>
    <name evidence="2" type="ORF">AV530_012833</name>
</gene>
<dbReference type="Proteomes" id="UP000190648">
    <property type="component" value="Unassembled WGS sequence"/>
</dbReference>
<feature type="region of interest" description="Disordered" evidence="1">
    <location>
        <begin position="43"/>
        <end position="71"/>
    </location>
</feature>
<reference evidence="2 3" key="1">
    <citation type="submission" date="2016-02" db="EMBL/GenBank/DDBJ databases">
        <title>Band-tailed pigeon sequencing and assembly.</title>
        <authorList>
            <person name="Soares A.E."/>
            <person name="Novak B.J."/>
            <person name="Rice E.S."/>
            <person name="O'Connell B."/>
            <person name="Chang D."/>
            <person name="Weber S."/>
            <person name="Shapiro B."/>
        </authorList>
    </citation>
    <scope>NUCLEOTIDE SEQUENCE [LARGE SCALE GENOMIC DNA]</scope>
    <source>
        <strain evidence="2">BTP2013</strain>
        <tissue evidence="2">Blood</tissue>
    </source>
</reference>
<protein>
    <submittedName>
        <fullName evidence="2">Uncharacterized protein</fullName>
    </submittedName>
</protein>